<dbReference type="InterPro" id="IPR050384">
    <property type="entry name" value="Endophilin_SH3RF"/>
</dbReference>
<feature type="non-terminal residue" evidence="5">
    <location>
        <position position="1"/>
    </location>
</feature>
<reference evidence="5 6" key="1">
    <citation type="journal article" date="2024" name="BMC Genomics">
        <title>Genome assembly of redclaw crayfish (Cherax quadricarinatus) provides insights into its immune adaptation and hypoxia tolerance.</title>
        <authorList>
            <person name="Liu Z."/>
            <person name="Zheng J."/>
            <person name="Li H."/>
            <person name="Fang K."/>
            <person name="Wang S."/>
            <person name="He J."/>
            <person name="Zhou D."/>
            <person name="Weng S."/>
            <person name="Chi M."/>
            <person name="Gu Z."/>
            <person name="He J."/>
            <person name="Li F."/>
            <person name="Wang M."/>
        </authorList>
    </citation>
    <scope>NUCLEOTIDE SEQUENCE [LARGE SCALE GENOMIC DNA]</scope>
    <source>
        <strain evidence="5">ZL_2023a</strain>
    </source>
</reference>
<dbReference type="Gene3D" id="2.30.30.40">
    <property type="entry name" value="SH3 Domains"/>
    <property type="match status" value="2"/>
</dbReference>
<dbReference type="Proteomes" id="UP001445076">
    <property type="component" value="Unassembled WGS sequence"/>
</dbReference>
<evidence type="ECO:0000313" key="6">
    <source>
        <dbReference type="Proteomes" id="UP001445076"/>
    </source>
</evidence>
<evidence type="ECO:0000256" key="1">
    <source>
        <dbReference type="ARBA" id="ARBA00022443"/>
    </source>
</evidence>
<feature type="region of interest" description="Disordered" evidence="3">
    <location>
        <begin position="140"/>
        <end position="199"/>
    </location>
</feature>
<feature type="compositionally biased region" description="Low complexity" evidence="3">
    <location>
        <begin position="51"/>
        <end position="60"/>
    </location>
</feature>
<keyword evidence="6" id="KW-1185">Reference proteome</keyword>
<dbReference type="PANTHER" id="PTHR14167">
    <property type="entry name" value="SH3 DOMAIN-CONTAINING"/>
    <property type="match status" value="1"/>
</dbReference>
<dbReference type="PANTHER" id="PTHR14167:SF116">
    <property type="entry name" value="CAP, ISOFORM AC"/>
    <property type="match status" value="1"/>
</dbReference>
<comment type="caution">
    <text evidence="5">The sequence shown here is derived from an EMBL/GenBank/DDBJ whole genome shotgun (WGS) entry which is preliminary data.</text>
</comment>
<feature type="compositionally biased region" description="Polar residues" evidence="3">
    <location>
        <begin position="61"/>
        <end position="72"/>
    </location>
</feature>
<accession>A0AAW0X6E3</accession>
<dbReference type="AlphaFoldDB" id="A0AAW0X6E3"/>
<dbReference type="Pfam" id="PF14604">
    <property type="entry name" value="SH3_9"/>
    <property type="match status" value="1"/>
</dbReference>
<dbReference type="PRINTS" id="PR00452">
    <property type="entry name" value="SH3DOMAIN"/>
</dbReference>
<proteinExistence type="predicted"/>
<dbReference type="InterPro" id="IPR036028">
    <property type="entry name" value="SH3-like_dom_sf"/>
</dbReference>
<feature type="compositionally biased region" description="Low complexity" evidence="3">
    <location>
        <begin position="162"/>
        <end position="182"/>
    </location>
</feature>
<gene>
    <name evidence="5" type="ORF">OTU49_003355</name>
</gene>
<protein>
    <recommendedName>
        <fullName evidence="4">SH3 domain-containing protein</fullName>
    </recommendedName>
</protein>
<feature type="region of interest" description="Disordered" evidence="3">
    <location>
        <begin position="51"/>
        <end position="74"/>
    </location>
</feature>
<feature type="non-terminal residue" evidence="5">
    <location>
        <position position="199"/>
    </location>
</feature>
<dbReference type="InterPro" id="IPR001452">
    <property type="entry name" value="SH3_domain"/>
</dbReference>
<sequence length="199" mass="21360">SGEPGDLTFSAGETILVVKKEGDWWHGIINQNCGIFPSNYVEQLPNQQKKTAATSSAAQTPDSANLKVNQGSKGKKPEIASVLAPYDATSSNQLSLQRGQLVMIRKKTASGWWEGELQAKGKKRQIGWFPATYVKVLGGSSRSTPVSMELTNREDAPPDDIQTPPTSTTTVTTTNTSLTQVTISPPTDEPMKGPNDASN</sequence>
<evidence type="ECO:0000259" key="4">
    <source>
        <dbReference type="PROSITE" id="PS50002"/>
    </source>
</evidence>
<dbReference type="SMART" id="SM00326">
    <property type="entry name" value="SH3"/>
    <property type="match status" value="2"/>
</dbReference>
<evidence type="ECO:0000313" key="5">
    <source>
        <dbReference type="EMBL" id="KAK8739492.1"/>
    </source>
</evidence>
<dbReference type="Pfam" id="PF07653">
    <property type="entry name" value="SH3_2"/>
    <property type="match status" value="1"/>
</dbReference>
<dbReference type="CDD" id="cd11839">
    <property type="entry name" value="SH3_Intersectin_4"/>
    <property type="match status" value="1"/>
</dbReference>
<evidence type="ECO:0000256" key="3">
    <source>
        <dbReference type="SAM" id="MobiDB-lite"/>
    </source>
</evidence>
<dbReference type="SUPFAM" id="SSF50044">
    <property type="entry name" value="SH3-domain"/>
    <property type="match status" value="2"/>
</dbReference>
<dbReference type="EMBL" id="JARKIK010000036">
    <property type="protein sequence ID" value="KAK8739492.1"/>
    <property type="molecule type" value="Genomic_DNA"/>
</dbReference>
<feature type="domain" description="SH3" evidence="4">
    <location>
        <begin position="75"/>
        <end position="139"/>
    </location>
</feature>
<feature type="compositionally biased region" description="Polar residues" evidence="3">
    <location>
        <begin position="140"/>
        <end position="150"/>
    </location>
</feature>
<dbReference type="PROSITE" id="PS50002">
    <property type="entry name" value="SH3"/>
    <property type="match status" value="2"/>
</dbReference>
<evidence type="ECO:0000256" key="2">
    <source>
        <dbReference type="PROSITE-ProRule" id="PRU00192"/>
    </source>
</evidence>
<name>A0AAW0X6E3_CHEQU</name>
<keyword evidence="1 2" id="KW-0728">SH3 domain</keyword>
<organism evidence="5 6">
    <name type="scientific">Cherax quadricarinatus</name>
    <name type="common">Australian red claw crayfish</name>
    <dbReference type="NCBI Taxonomy" id="27406"/>
    <lineage>
        <taxon>Eukaryota</taxon>
        <taxon>Metazoa</taxon>
        <taxon>Ecdysozoa</taxon>
        <taxon>Arthropoda</taxon>
        <taxon>Crustacea</taxon>
        <taxon>Multicrustacea</taxon>
        <taxon>Malacostraca</taxon>
        <taxon>Eumalacostraca</taxon>
        <taxon>Eucarida</taxon>
        <taxon>Decapoda</taxon>
        <taxon>Pleocyemata</taxon>
        <taxon>Astacidea</taxon>
        <taxon>Parastacoidea</taxon>
        <taxon>Parastacidae</taxon>
        <taxon>Cherax</taxon>
    </lineage>
</organism>
<feature type="domain" description="SH3" evidence="4">
    <location>
        <begin position="1"/>
        <end position="46"/>
    </location>
</feature>